<evidence type="ECO:0000313" key="2">
    <source>
        <dbReference type="EMBL" id="PWW72611.1"/>
    </source>
</evidence>
<organism evidence="2 3">
    <name type="scientific">Tuber magnatum</name>
    <name type="common">white Piedmont truffle</name>
    <dbReference type="NCBI Taxonomy" id="42249"/>
    <lineage>
        <taxon>Eukaryota</taxon>
        <taxon>Fungi</taxon>
        <taxon>Dikarya</taxon>
        <taxon>Ascomycota</taxon>
        <taxon>Pezizomycotina</taxon>
        <taxon>Pezizomycetes</taxon>
        <taxon>Pezizales</taxon>
        <taxon>Tuberaceae</taxon>
        <taxon>Tuber</taxon>
    </lineage>
</organism>
<keyword evidence="3" id="KW-1185">Reference proteome</keyword>
<reference evidence="2 3" key="1">
    <citation type="submission" date="2018-03" db="EMBL/GenBank/DDBJ databases">
        <title>Genomes of Pezizomycetes fungi and the evolution of truffles.</title>
        <authorList>
            <person name="Murat C."/>
            <person name="Payen T."/>
            <person name="Noel B."/>
            <person name="Kuo A."/>
            <person name="Martin F.M."/>
        </authorList>
    </citation>
    <scope>NUCLEOTIDE SEQUENCE [LARGE SCALE GENOMIC DNA]</scope>
    <source>
        <strain evidence="2">091103-1</strain>
    </source>
</reference>
<dbReference type="OrthoDB" id="5427664at2759"/>
<sequence length="151" mass="16238">MHVRTRWNEECFATCRTWSGTWEEMAQVLFWIVAGAVMFLLGYIPFVISLLCQGREVPPGPAPPRPLRVCAVAMAVVRRVYRAGGGIGQVLAVVGLGVVMFEGVKGFCGYAGDGEDEQGDGDGRARRGNGVFYPTLLVPQQTGRSGSVGCL</sequence>
<evidence type="ECO:0000256" key="1">
    <source>
        <dbReference type="SAM" id="Phobius"/>
    </source>
</evidence>
<proteinExistence type="predicted"/>
<name>A0A317SHB7_9PEZI</name>
<keyword evidence="1" id="KW-0812">Transmembrane</keyword>
<dbReference type="Proteomes" id="UP000246991">
    <property type="component" value="Unassembled WGS sequence"/>
</dbReference>
<evidence type="ECO:0000313" key="3">
    <source>
        <dbReference type="Proteomes" id="UP000246991"/>
    </source>
</evidence>
<dbReference type="EMBL" id="PYWC01000099">
    <property type="protein sequence ID" value="PWW72611.1"/>
    <property type="molecule type" value="Genomic_DNA"/>
</dbReference>
<dbReference type="AlphaFoldDB" id="A0A317SHB7"/>
<keyword evidence="1" id="KW-0472">Membrane</keyword>
<accession>A0A317SHB7</accession>
<gene>
    <name evidence="2" type="ORF">C7212DRAFT_347841</name>
</gene>
<comment type="caution">
    <text evidence="2">The sequence shown here is derived from an EMBL/GenBank/DDBJ whole genome shotgun (WGS) entry which is preliminary data.</text>
</comment>
<keyword evidence="1" id="KW-1133">Transmembrane helix</keyword>
<feature type="transmembrane region" description="Helical" evidence="1">
    <location>
        <begin position="28"/>
        <end position="51"/>
    </location>
</feature>
<protein>
    <submittedName>
        <fullName evidence="2">Uncharacterized protein</fullName>
    </submittedName>
</protein>